<dbReference type="InterPro" id="IPR029523">
    <property type="entry name" value="INO80B/Ies2"/>
</dbReference>
<dbReference type="OMA" id="MYRWIST"/>
<feature type="compositionally biased region" description="Basic and acidic residues" evidence="1">
    <location>
        <begin position="188"/>
        <end position="198"/>
    </location>
</feature>
<feature type="domain" description="INO80 complex subunit B-like conserved region" evidence="2">
    <location>
        <begin position="170"/>
        <end position="252"/>
    </location>
</feature>
<accession>A0AA91Q0W5</accession>
<dbReference type="KEGG" id="clus:A9F13_07g03377"/>
<comment type="caution">
    <text evidence="3">The sequence shown here is derived from an EMBL/GenBank/DDBJ whole genome shotgun (WGS) entry which is preliminary data.</text>
</comment>
<gene>
    <name evidence="3" type="ORF">A9F13_07g03377</name>
</gene>
<evidence type="ECO:0000313" key="4">
    <source>
        <dbReference type="Proteomes" id="UP000195602"/>
    </source>
</evidence>
<dbReference type="PANTHER" id="PTHR21561">
    <property type="entry name" value="INO80 COMPLEX SUBUNIT B"/>
    <property type="match status" value="1"/>
</dbReference>
<dbReference type="Proteomes" id="UP000195602">
    <property type="component" value="Unassembled WGS sequence"/>
</dbReference>
<feature type="compositionally biased region" description="Basic and acidic residues" evidence="1">
    <location>
        <begin position="164"/>
        <end position="180"/>
    </location>
</feature>
<feature type="compositionally biased region" description="Basic and acidic residues" evidence="1">
    <location>
        <begin position="208"/>
        <end position="222"/>
    </location>
</feature>
<dbReference type="AlphaFoldDB" id="A0AA91Q0W5"/>
<feature type="compositionally biased region" description="Acidic residues" evidence="1">
    <location>
        <begin position="81"/>
        <end position="91"/>
    </location>
</feature>
<dbReference type="GO" id="GO:0006338">
    <property type="term" value="P:chromatin remodeling"/>
    <property type="evidence" value="ECO:0007669"/>
    <property type="project" value="InterPro"/>
</dbReference>
<evidence type="ECO:0000313" key="3">
    <source>
        <dbReference type="EMBL" id="OVF08850.1"/>
    </source>
</evidence>
<dbReference type="PANTHER" id="PTHR21561:SF12">
    <property type="entry name" value="INO80 COMPLEX SUBUNIT B"/>
    <property type="match status" value="1"/>
</dbReference>
<protein>
    <submittedName>
        <fullName evidence="3">INO80 complex subunit</fullName>
    </submittedName>
</protein>
<dbReference type="EMBL" id="LYUB02000007">
    <property type="protein sequence ID" value="OVF08850.1"/>
    <property type="molecule type" value="Genomic_DNA"/>
</dbReference>
<evidence type="ECO:0000259" key="2">
    <source>
        <dbReference type="SMART" id="SM01406"/>
    </source>
</evidence>
<evidence type="ECO:0000256" key="1">
    <source>
        <dbReference type="SAM" id="MobiDB-lite"/>
    </source>
</evidence>
<reference evidence="3 4" key="1">
    <citation type="submission" date="2017-04" db="EMBL/GenBank/DDBJ databases">
        <title>Draft genome of the yeast Clavispora lusitaniae type strain CBS 6936.</title>
        <authorList>
            <person name="Durrens P."/>
            <person name="Klopp C."/>
            <person name="Biteau N."/>
            <person name="Fitton-Ouhabi V."/>
            <person name="Dementhon K."/>
            <person name="Accoceberry I."/>
            <person name="Sherman D.J."/>
            <person name="Noel T."/>
        </authorList>
    </citation>
    <scope>NUCLEOTIDE SEQUENCE [LARGE SCALE GENOMIC DNA]</scope>
    <source>
        <strain evidence="3 4">CBS 6936</strain>
    </source>
</reference>
<feature type="compositionally biased region" description="Basic residues" evidence="1">
    <location>
        <begin position="66"/>
        <end position="77"/>
    </location>
</feature>
<dbReference type="Pfam" id="PF04795">
    <property type="entry name" value="PAPA-1"/>
    <property type="match status" value="1"/>
</dbReference>
<feature type="compositionally biased region" description="Acidic residues" evidence="1">
    <location>
        <begin position="21"/>
        <end position="57"/>
    </location>
</feature>
<dbReference type="InterPro" id="IPR006880">
    <property type="entry name" value="INO80B_C"/>
</dbReference>
<proteinExistence type="predicted"/>
<dbReference type="SMART" id="SM01406">
    <property type="entry name" value="PAPA-1"/>
    <property type="match status" value="1"/>
</dbReference>
<dbReference type="GO" id="GO:0031011">
    <property type="term" value="C:Ino80 complex"/>
    <property type="evidence" value="ECO:0007669"/>
    <property type="project" value="InterPro"/>
</dbReference>
<name>A0AA91Q0W5_CLALS</name>
<feature type="region of interest" description="Disordered" evidence="1">
    <location>
        <begin position="161"/>
        <end position="236"/>
    </location>
</feature>
<feature type="compositionally biased region" description="Basic and acidic residues" evidence="1">
    <location>
        <begin position="107"/>
        <end position="138"/>
    </location>
</feature>
<sequence length="252" mass="29378">MPPKIAISDDESEGQINDLVSESDELSDVVLDDDEDDEDVEEDEVDDLAEDSEEAYEPEITARPQRSGRTRETRKRQLAFYEEDEVTESEDSTPQHKVSVKLKVPRRRADELSETESDYKQDMSRMTERQRAKLLDDESEKYEESMFAKMDEQLLSLNRKTAKKKETAEQMALRKAENARRRAHYKTKQLEEEKRDTLNKLLKRRATKTREKPSDEVPESKRTLKPRRPQAAHPALIRWVCRPSSSLIGLPE</sequence>
<feature type="region of interest" description="Disordered" evidence="1">
    <location>
        <begin position="1"/>
        <end position="138"/>
    </location>
</feature>
<organism evidence="3 4">
    <name type="scientific">Clavispora lusitaniae</name>
    <name type="common">Candida lusitaniae</name>
    <dbReference type="NCBI Taxonomy" id="36911"/>
    <lineage>
        <taxon>Eukaryota</taxon>
        <taxon>Fungi</taxon>
        <taxon>Dikarya</taxon>
        <taxon>Ascomycota</taxon>
        <taxon>Saccharomycotina</taxon>
        <taxon>Pichiomycetes</taxon>
        <taxon>Metschnikowiaceae</taxon>
        <taxon>Clavispora</taxon>
    </lineage>
</organism>